<dbReference type="Pfam" id="PF01794">
    <property type="entry name" value="Ferric_reduct"/>
    <property type="match status" value="1"/>
</dbReference>
<keyword evidence="8" id="KW-0249">Electron transport</keyword>
<comment type="subcellular location">
    <subcellularLocation>
        <location evidence="8">Cell membrane</location>
        <topology evidence="8">Multi-pass membrane protein</topology>
    </subcellularLocation>
    <subcellularLocation>
        <location evidence="1">Membrane</location>
        <topology evidence="1">Multi-pass membrane protein</topology>
    </subcellularLocation>
</comment>
<dbReference type="GO" id="GO:0016679">
    <property type="term" value="F:oxidoreductase activity, acting on diphenols and related substances as donors"/>
    <property type="evidence" value="ECO:0007669"/>
    <property type="project" value="TreeGrafter"/>
</dbReference>
<dbReference type="GO" id="GO:0030091">
    <property type="term" value="P:protein repair"/>
    <property type="evidence" value="ECO:0007669"/>
    <property type="project" value="UniProtKB-UniRule"/>
</dbReference>
<sequence>MTVRRTPPLRFSTFTRRGLKAMIHLLASGYLGLLFYAGIKGQLGPDPVETLLNETGIWAIHILIITLFLSPLAKWLPSPEPIKFRRMLGIYVFVYALAHFSTYILFELQLDMALVVGELTKRPYIMVGMVALLLLLALTLTSIQALRRKMGKNWQRLHNLIYLILPLAVLHFTWSQKTFWQEPVFYWIVTAIILSMRLKEKRIFQRVRVPPRTEGSRTR</sequence>
<dbReference type="HAMAP" id="MF_01207">
    <property type="entry name" value="MsrQ"/>
    <property type="match status" value="1"/>
</dbReference>
<dbReference type="InterPro" id="IPR022837">
    <property type="entry name" value="MsrQ-like"/>
</dbReference>
<name>A0A7X5RJP9_9ALTE</name>
<evidence type="ECO:0000256" key="8">
    <source>
        <dbReference type="HAMAP-Rule" id="MF_01207"/>
    </source>
</evidence>
<evidence type="ECO:0000256" key="7">
    <source>
        <dbReference type="ARBA" id="ARBA00023136"/>
    </source>
</evidence>
<comment type="subunit">
    <text evidence="8">Heterodimer of a catalytic subunit (MsrP) and a heme-binding subunit (MsrQ).</text>
</comment>
<dbReference type="Proteomes" id="UP000470213">
    <property type="component" value="Unassembled WGS sequence"/>
</dbReference>
<evidence type="ECO:0000259" key="9">
    <source>
        <dbReference type="Pfam" id="PF01794"/>
    </source>
</evidence>
<comment type="cofactor">
    <cofactor evidence="8">
        <name>heme b</name>
        <dbReference type="ChEBI" id="CHEBI:60344"/>
    </cofactor>
    <text evidence="8">Binds 1 heme b (iron(II)-protoporphyrin IX) group per subunit.</text>
</comment>
<evidence type="ECO:0000256" key="6">
    <source>
        <dbReference type="ARBA" id="ARBA00023004"/>
    </source>
</evidence>
<keyword evidence="5 8" id="KW-1133">Transmembrane helix</keyword>
<reference evidence="10 11" key="1">
    <citation type="submission" date="2020-01" db="EMBL/GenBank/DDBJ databases">
        <authorList>
            <person name="Chen J."/>
            <person name="Zhu S."/>
            <person name="Yang J."/>
        </authorList>
    </citation>
    <scope>NUCLEOTIDE SEQUENCE [LARGE SCALE GENOMIC DNA]</scope>
    <source>
        <strain evidence="10 11">345S023</strain>
    </source>
</reference>
<feature type="transmembrane region" description="Helical" evidence="8">
    <location>
        <begin position="180"/>
        <end position="198"/>
    </location>
</feature>
<protein>
    <recommendedName>
        <fullName evidence="8">Protein-methionine-sulfoxide reductase heme-binding subunit MsrQ</fullName>
    </recommendedName>
    <alternativeName>
        <fullName evidence="8">Flavocytochrome MsrQ</fullName>
    </alternativeName>
</protein>
<evidence type="ECO:0000256" key="4">
    <source>
        <dbReference type="ARBA" id="ARBA00022692"/>
    </source>
</evidence>
<keyword evidence="11" id="KW-1185">Reference proteome</keyword>
<feature type="domain" description="Ferric oxidoreductase" evidence="9">
    <location>
        <begin position="55"/>
        <end position="168"/>
    </location>
</feature>
<evidence type="ECO:0000313" key="10">
    <source>
        <dbReference type="EMBL" id="NDV90062.1"/>
    </source>
</evidence>
<keyword evidence="8" id="KW-0479">Metal-binding</keyword>
<organism evidence="10 11">
    <name type="scientific">Alteromonas profundi</name>
    <dbReference type="NCBI Taxonomy" id="2696062"/>
    <lineage>
        <taxon>Bacteria</taxon>
        <taxon>Pseudomonadati</taxon>
        <taxon>Pseudomonadota</taxon>
        <taxon>Gammaproteobacteria</taxon>
        <taxon>Alteromonadales</taxon>
        <taxon>Alteromonadaceae</taxon>
        <taxon>Alteromonas/Salinimonas group</taxon>
        <taxon>Alteromonas</taxon>
    </lineage>
</organism>
<feature type="transmembrane region" description="Helical" evidence="8">
    <location>
        <begin position="88"/>
        <end position="106"/>
    </location>
</feature>
<keyword evidence="8" id="KW-0285">Flavoprotein</keyword>
<comment type="caution">
    <text evidence="10">The sequence shown here is derived from an EMBL/GenBank/DDBJ whole genome shotgun (WGS) entry which is preliminary data.</text>
</comment>
<accession>A0A7X5RJP9</accession>
<evidence type="ECO:0000256" key="5">
    <source>
        <dbReference type="ARBA" id="ARBA00022989"/>
    </source>
</evidence>
<feature type="transmembrane region" description="Helical" evidence="8">
    <location>
        <begin position="58"/>
        <end position="76"/>
    </location>
</feature>
<dbReference type="GO" id="GO:0009055">
    <property type="term" value="F:electron transfer activity"/>
    <property type="evidence" value="ECO:0007669"/>
    <property type="project" value="UniProtKB-UniRule"/>
</dbReference>
<dbReference type="GO" id="GO:0020037">
    <property type="term" value="F:heme binding"/>
    <property type="evidence" value="ECO:0007669"/>
    <property type="project" value="UniProtKB-UniRule"/>
</dbReference>
<dbReference type="GO" id="GO:0010181">
    <property type="term" value="F:FMN binding"/>
    <property type="evidence" value="ECO:0007669"/>
    <property type="project" value="UniProtKB-UniRule"/>
</dbReference>
<keyword evidence="7 8" id="KW-0472">Membrane</keyword>
<feature type="transmembrane region" description="Helical" evidence="8">
    <location>
        <begin position="157"/>
        <end position="174"/>
    </location>
</feature>
<keyword evidence="8" id="KW-1003">Cell membrane</keyword>
<keyword evidence="3 8" id="KW-0349">Heme</keyword>
<keyword evidence="6 8" id="KW-0408">Iron</keyword>
<evidence type="ECO:0000256" key="2">
    <source>
        <dbReference type="ARBA" id="ARBA00022448"/>
    </source>
</evidence>
<dbReference type="PANTHER" id="PTHR36964:SF1">
    <property type="entry name" value="PROTEIN-METHIONINE-SULFOXIDE REDUCTASE HEME-BINDING SUBUNIT MSRQ"/>
    <property type="match status" value="1"/>
</dbReference>
<comment type="cofactor">
    <cofactor evidence="8">
        <name>FMN</name>
        <dbReference type="ChEBI" id="CHEBI:58210"/>
    </cofactor>
    <text evidence="8">Binds 1 FMN per subunit.</text>
</comment>
<evidence type="ECO:0000256" key="1">
    <source>
        <dbReference type="ARBA" id="ARBA00004141"/>
    </source>
</evidence>
<evidence type="ECO:0000313" key="11">
    <source>
        <dbReference type="Proteomes" id="UP000470213"/>
    </source>
</evidence>
<dbReference type="GO" id="GO:0005886">
    <property type="term" value="C:plasma membrane"/>
    <property type="evidence" value="ECO:0007669"/>
    <property type="project" value="UniProtKB-SubCell"/>
</dbReference>
<dbReference type="RefSeq" id="WP_163083648.1">
    <property type="nucleotide sequence ID" value="NZ_JAAAWN010000002.1"/>
</dbReference>
<feature type="transmembrane region" description="Helical" evidence="8">
    <location>
        <begin position="126"/>
        <end position="145"/>
    </location>
</feature>
<evidence type="ECO:0000256" key="3">
    <source>
        <dbReference type="ARBA" id="ARBA00022617"/>
    </source>
</evidence>
<dbReference type="AlphaFoldDB" id="A0A7X5RJP9"/>
<comment type="function">
    <text evidence="8">Part of the MsrPQ system that repairs oxidized periplasmic proteins containing methionine sulfoxide residues (Met-O), using respiratory chain electrons. Thus protects these proteins from oxidative-stress damage caused by reactive species of oxygen and chlorine generated by the host defense mechanisms. MsrPQ is essential for the maintenance of envelope integrity under bleach stress, rescuing a wide series of structurally unrelated periplasmic proteins from methionine oxidation. MsrQ provides electrons for reduction to the reductase catalytic subunit MsrP, using the quinone pool of the respiratory chain.</text>
</comment>
<keyword evidence="4 8" id="KW-0812">Transmembrane</keyword>
<feature type="transmembrane region" description="Helical" evidence="8">
    <location>
        <begin position="21"/>
        <end position="38"/>
    </location>
</feature>
<dbReference type="EMBL" id="JAAAWN010000002">
    <property type="protein sequence ID" value="NDV90062.1"/>
    <property type="molecule type" value="Genomic_DNA"/>
</dbReference>
<gene>
    <name evidence="8" type="primary">msrQ</name>
    <name evidence="10" type="ORF">GTH32_02495</name>
</gene>
<proteinExistence type="inferred from homology"/>
<keyword evidence="2 8" id="KW-0813">Transport</keyword>
<comment type="similarity">
    <text evidence="8">Belongs to the MsrQ family.</text>
</comment>
<dbReference type="InterPro" id="IPR013130">
    <property type="entry name" value="Fe3_Rdtase_TM_dom"/>
</dbReference>
<keyword evidence="8" id="KW-0288">FMN</keyword>
<dbReference type="GO" id="GO:0046872">
    <property type="term" value="F:metal ion binding"/>
    <property type="evidence" value="ECO:0007669"/>
    <property type="project" value="UniProtKB-KW"/>
</dbReference>
<dbReference type="PANTHER" id="PTHR36964">
    <property type="entry name" value="PROTEIN-METHIONINE-SULFOXIDE REDUCTASE HEME-BINDING SUBUNIT MSRQ"/>
    <property type="match status" value="1"/>
</dbReference>